<organism evidence="2 4">
    <name type="scientific">Dracunculus medinensis</name>
    <name type="common">Guinea worm</name>
    <dbReference type="NCBI Taxonomy" id="318479"/>
    <lineage>
        <taxon>Eukaryota</taxon>
        <taxon>Metazoa</taxon>
        <taxon>Ecdysozoa</taxon>
        <taxon>Nematoda</taxon>
        <taxon>Chromadorea</taxon>
        <taxon>Rhabditida</taxon>
        <taxon>Spirurina</taxon>
        <taxon>Dracunculoidea</taxon>
        <taxon>Dracunculidae</taxon>
        <taxon>Dracunculus</taxon>
    </lineage>
</organism>
<protein>
    <submittedName>
        <fullName evidence="4">DUF1496 domain-containing protein</fullName>
    </submittedName>
</protein>
<evidence type="ECO:0000313" key="3">
    <source>
        <dbReference type="Proteomes" id="UP000274756"/>
    </source>
</evidence>
<proteinExistence type="predicted"/>
<dbReference type="AlphaFoldDB" id="A0A0N4U389"/>
<dbReference type="EMBL" id="UYYG01001152">
    <property type="protein sequence ID" value="VDN55573.1"/>
    <property type="molecule type" value="Genomic_DNA"/>
</dbReference>
<evidence type="ECO:0000313" key="1">
    <source>
        <dbReference type="EMBL" id="VDN55573.1"/>
    </source>
</evidence>
<evidence type="ECO:0000313" key="2">
    <source>
        <dbReference type="Proteomes" id="UP000038040"/>
    </source>
</evidence>
<keyword evidence="3" id="KW-1185">Reference proteome</keyword>
<name>A0A0N4U389_DRAME</name>
<dbReference type="Proteomes" id="UP000038040">
    <property type="component" value="Unplaced"/>
</dbReference>
<sequence length="75" mass="8351">MQKDFELEIPQANSVNEKGESNYNYNITNTCASDVIPVEHICLPSENWGSTSIAFANAKMDCAREAKRGTVELKK</sequence>
<evidence type="ECO:0000313" key="4">
    <source>
        <dbReference type="WBParaSite" id="DME_0000118601-mRNA-1"/>
    </source>
</evidence>
<accession>A0A0N4U389</accession>
<reference evidence="4" key="1">
    <citation type="submission" date="2017-02" db="UniProtKB">
        <authorList>
            <consortium name="WormBaseParasite"/>
        </authorList>
    </citation>
    <scope>IDENTIFICATION</scope>
</reference>
<dbReference type="Proteomes" id="UP000274756">
    <property type="component" value="Unassembled WGS sequence"/>
</dbReference>
<reference evidence="1 3" key="2">
    <citation type="submission" date="2018-11" db="EMBL/GenBank/DDBJ databases">
        <authorList>
            <consortium name="Pathogen Informatics"/>
        </authorList>
    </citation>
    <scope>NUCLEOTIDE SEQUENCE [LARGE SCALE GENOMIC DNA]</scope>
</reference>
<gene>
    <name evidence="1" type="ORF">DME_LOCUS5546</name>
</gene>
<dbReference type="WBParaSite" id="DME_0000118601-mRNA-1">
    <property type="protein sequence ID" value="DME_0000118601-mRNA-1"/>
    <property type="gene ID" value="DME_0000118601"/>
</dbReference>